<organism evidence="1 2">
    <name type="scientific">Allacma fusca</name>
    <dbReference type="NCBI Taxonomy" id="39272"/>
    <lineage>
        <taxon>Eukaryota</taxon>
        <taxon>Metazoa</taxon>
        <taxon>Ecdysozoa</taxon>
        <taxon>Arthropoda</taxon>
        <taxon>Hexapoda</taxon>
        <taxon>Collembola</taxon>
        <taxon>Symphypleona</taxon>
        <taxon>Sminthuridae</taxon>
        <taxon>Allacma</taxon>
    </lineage>
</organism>
<protein>
    <submittedName>
        <fullName evidence="1">Uncharacterized protein</fullName>
    </submittedName>
</protein>
<dbReference type="AlphaFoldDB" id="A0A8J2LJK7"/>
<gene>
    <name evidence="1" type="ORF">AFUS01_LOCUS34477</name>
</gene>
<evidence type="ECO:0000313" key="1">
    <source>
        <dbReference type="EMBL" id="CAG7824314.1"/>
    </source>
</evidence>
<name>A0A8J2LJK7_9HEXA</name>
<keyword evidence="2" id="KW-1185">Reference proteome</keyword>
<dbReference type="EMBL" id="CAJVCH010532324">
    <property type="protein sequence ID" value="CAG7824314.1"/>
    <property type="molecule type" value="Genomic_DNA"/>
</dbReference>
<evidence type="ECO:0000313" key="2">
    <source>
        <dbReference type="Proteomes" id="UP000708208"/>
    </source>
</evidence>
<accession>A0A8J2LJK7</accession>
<comment type="caution">
    <text evidence="1">The sequence shown here is derived from an EMBL/GenBank/DDBJ whole genome shotgun (WGS) entry which is preliminary data.</text>
</comment>
<reference evidence="1" key="1">
    <citation type="submission" date="2021-06" db="EMBL/GenBank/DDBJ databases">
        <authorList>
            <person name="Hodson N. C."/>
            <person name="Mongue J. A."/>
            <person name="Jaron S. K."/>
        </authorList>
    </citation>
    <scope>NUCLEOTIDE SEQUENCE</scope>
</reference>
<dbReference type="Proteomes" id="UP000708208">
    <property type="component" value="Unassembled WGS sequence"/>
</dbReference>
<feature type="non-terminal residue" evidence="1">
    <location>
        <position position="1"/>
    </location>
</feature>
<proteinExistence type="predicted"/>
<sequence length="18" mass="1736">MGANYEGTRGAPPACIGA</sequence>